<name>A0A317ZN32_9BACT</name>
<dbReference type="OrthoDB" id="191532at2"/>
<feature type="region of interest" description="Disordered" evidence="1">
    <location>
        <begin position="37"/>
        <end position="69"/>
    </location>
</feature>
<gene>
    <name evidence="2" type="ORF">DDZ13_01610</name>
</gene>
<reference evidence="2 3" key="1">
    <citation type="submission" date="2018-05" db="EMBL/GenBank/DDBJ databases">
        <title>Coraliomargarita sinensis sp. nov., isolated from a marine solar saltern.</title>
        <authorList>
            <person name="Zhou L.Y."/>
        </authorList>
    </citation>
    <scope>NUCLEOTIDE SEQUENCE [LARGE SCALE GENOMIC DNA]</scope>
    <source>
        <strain evidence="2 3">WN38</strain>
    </source>
</reference>
<accession>A0A317ZN32</accession>
<keyword evidence="3" id="KW-1185">Reference proteome</keyword>
<evidence type="ECO:0000313" key="2">
    <source>
        <dbReference type="EMBL" id="PXA05597.1"/>
    </source>
</evidence>
<dbReference type="Proteomes" id="UP000247099">
    <property type="component" value="Unassembled WGS sequence"/>
</dbReference>
<sequence>MKKLYDKLILVLALLALLGGAALYFLKSDVTSQQAAAGDAEPAGNPYQPIPIPEPSAKTASWPEPEHQSSGPNWLYDVFTPPKIYIDRQGNFTAEPPKVIDQDEPFGVYLAKMERMPYRIQMQGYSGDRDKPGEAVLFFFDEERQLRFFIREGQTNDESEVEVLDFTIEREIDDDNNVDVTAVATILDKRSGEEVKLNDEERLFSSEVTLLFRSEEDSEVEVELMIDPQEPTTAFQTSAGEFVLKEINLEDQTVTVEKKATEDMESRTLTLSPTIYQKPEDTQPNVEAEEDSSNDAEFDFAF</sequence>
<proteinExistence type="predicted"/>
<dbReference type="AlphaFoldDB" id="A0A317ZN32"/>
<dbReference type="InParanoid" id="A0A317ZN32"/>
<comment type="caution">
    <text evidence="2">The sequence shown here is derived from an EMBL/GenBank/DDBJ whole genome shotgun (WGS) entry which is preliminary data.</text>
</comment>
<dbReference type="EMBL" id="QHJQ01000001">
    <property type="protein sequence ID" value="PXA05597.1"/>
    <property type="molecule type" value="Genomic_DNA"/>
</dbReference>
<organism evidence="2 3">
    <name type="scientific">Coraliomargarita sinensis</name>
    <dbReference type="NCBI Taxonomy" id="2174842"/>
    <lineage>
        <taxon>Bacteria</taxon>
        <taxon>Pseudomonadati</taxon>
        <taxon>Verrucomicrobiota</taxon>
        <taxon>Opitutia</taxon>
        <taxon>Puniceicoccales</taxon>
        <taxon>Coraliomargaritaceae</taxon>
        <taxon>Coraliomargarita</taxon>
    </lineage>
</organism>
<feature type="compositionally biased region" description="Acidic residues" evidence="1">
    <location>
        <begin position="287"/>
        <end position="302"/>
    </location>
</feature>
<dbReference type="RefSeq" id="WP_110129676.1">
    <property type="nucleotide sequence ID" value="NZ_QHJQ01000001.1"/>
</dbReference>
<protein>
    <submittedName>
        <fullName evidence="2">Uncharacterized protein</fullName>
    </submittedName>
</protein>
<feature type="region of interest" description="Disordered" evidence="1">
    <location>
        <begin position="258"/>
        <end position="302"/>
    </location>
</feature>
<evidence type="ECO:0000256" key="1">
    <source>
        <dbReference type="SAM" id="MobiDB-lite"/>
    </source>
</evidence>
<evidence type="ECO:0000313" key="3">
    <source>
        <dbReference type="Proteomes" id="UP000247099"/>
    </source>
</evidence>